<comment type="caution">
    <text evidence="2">The sequence shown here is derived from an EMBL/GenBank/DDBJ whole genome shotgun (WGS) entry which is preliminary data.</text>
</comment>
<name>A0ABT0CS18_9HYPH</name>
<organism evidence="2 3">
    <name type="scientific">Shinella sedimenti</name>
    <dbReference type="NCBI Taxonomy" id="2919913"/>
    <lineage>
        <taxon>Bacteria</taxon>
        <taxon>Pseudomonadati</taxon>
        <taxon>Pseudomonadota</taxon>
        <taxon>Alphaproteobacteria</taxon>
        <taxon>Hyphomicrobiales</taxon>
        <taxon>Rhizobiaceae</taxon>
        <taxon>Shinella</taxon>
    </lineage>
</organism>
<evidence type="ECO:0000259" key="1">
    <source>
        <dbReference type="Pfam" id="PF00535"/>
    </source>
</evidence>
<geneLocation type="plasmid" evidence="2">
    <name>unnamed</name>
</geneLocation>
<reference evidence="2 3" key="1">
    <citation type="submission" date="2022-02" db="EMBL/GenBank/DDBJ databases">
        <title>Shinella B3.7 sp. nov., isolated from Sediment (Zhairuo Island).</title>
        <authorList>
            <person name="Chen G."/>
        </authorList>
    </citation>
    <scope>NUCLEOTIDE SEQUENCE [LARGE SCALE GENOMIC DNA]</scope>
    <source>
        <strain evidence="2 3">B3.7</strain>
        <plasmid evidence="2">unnamed</plasmid>
    </source>
</reference>
<sequence length="294" mass="33238">MAQGSSSAVKRVSVVTVCLNAEDTIEQTMKSVRDQAYEDIEHVIVDGKSVDRTKEIVESLGPAIFVSEQDGGIYQAMEKGAKLCTGDIVFFLNSGDLFHDENVVADVVSFFNRLKADAVFGNLLPYCVNKDDKYNHPAFTPDRRMDMSYFSNRRLFYEGSVHHQTIFYRKEIFDSCSYLAENAAATGEYNLNVQAFVQHGFMLKHMPRTVCRFALGGKSTCDFSIEWERFEAARRIIRTKYFPNGRKTDRVSAIEYLASCPGIKTLTKIALREVGALDFLRIVSQKLHRSGTRS</sequence>
<evidence type="ECO:0000313" key="2">
    <source>
        <dbReference type="EMBL" id="MCJ8151400.1"/>
    </source>
</evidence>
<dbReference type="PANTHER" id="PTHR22916">
    <property type="entry name" value="GLYCOSYLTRANSFERASE"/>
    <property type="match status" value="1"/>
</dbReference>
<proteinExistence type="predicted"/>
<keyword evidence="3" id="KW-1185">Reference proteome</keyword>
<dbReference type="Pfam" id="PF00535">
    <property type="entry name" value="Glycos_transf_2"/>
    <property type="match status" value="1"/>
</dbReference>
<keyword evidence="2" id="KW-0614">Plasmid</keyword>
<dbReference type="Proteomes" id="UP001201844">
    <property type="component" value="Unassembled WGS sequence"/>
</dbReference>
<dbReference type="InterPro" id="IPR029044">
    <property type="entry name" value="Nucleotide-diphossugar_trans"/>
</dbReference>
<dbReference type="InterPro" id="IPR001173">
    <property type="entry name" value="Glyco_trans_2-like"/>
</dbReference>
<dbReference type="Gene3D" id="3.90.550.10">
    <property type="entry name" value="Spore Coat Polysaccharide Biosynthesis Protein SpsA, Chain A"/>
    <property type="match status" value="1"/>
</dbReference>
<feature type="domain" description="Glycosyltransferase 2-like" evidence="1">
    <location>
        <begin position="13"/>
        <end position="173"/>
    </location>
</feature>
<dbReference type="RefSeq" id="WP_241604575.1">
    <property type="nucleotide sequence ID" value="NZ_JAKVIN010000009.1"/>
</dbReference>
<dbReference type="CDD" id="cd06433">
    <property type="entry name" value="GT_2_WfgS_like"/>
    <property type="match status" value="1"/>
</dbReference>
<dbReference type="PANTHER" id="PTHR22916:SF67">
    <property type="entry name" value="COLANIC ACID BIOSYNTHESIS GLYCOSYL TRANSFERASE WCAE-RELATED"/>
    <property type="match status" value="1"/>
</dbReference>
<dbReference type="EMBL" id="JAKVIN010000009">
    <property type="protein sequence ID" value="MCJ8151400.1"/>
    <property type="molecule type" value="Genomic_DNA"/>
</dbReference>
<protein>
    <submittedName>
        <fullName evidence="2">Glycosyltransferase</fullName>
    </submittedName>
</protein>
<evidence type="ECO:0000313" key="3">
    <source>
        <dbReference type="Proteomes" id="UP001201844"/>
    </source>
</evidence>
<dbReference type="SUPFAM" id="SSF53448">
    <property type="entry name" value="Nucleotide-diphospho-sugar transferases"/>
    <property type="match status" value="1"/>
</dbReference>
<accession>A0ABT0CS18</accession>
<gene>
    <name evidence="2" type="ORF">MKI86_19860</name>
</gene>